<evidence type="ECO:0000313" key="2">
    <source>
        <dbReference type="EMBL" id="MBR0665253.1"/>
    </source>
</evidence>
<dbReference type="InterPro" id="IPR036291">
    <property type="entry name" value="NAD(P)-bd_dom_sf"/>
</dbReference>
<protein>
    <submittedName>
        <fullName evidence="2">NAD(P)-dependent oxidoreductase</fullName>
    </submittedName>
</protein>
<keyword evidence="3" id="KW-1185">Reference proteome</keyword>
<evidence type="ECO:0000313" key="3">
    <source>
        <dbReference type="Proteomes" id="UP001196870"/>
    </source>
</evidence>
<accession>A0ABS5EY71</accession>
<dbReference type="EMBL" id="JAAGBB010000013">
    <property type="protein sequence ID" value="MBR0665253.1"/>
    <property type="molecule type" value="Genomic_DNA"/>
</dbReference>
<evidence type="ECO:0000259" key="1">
    <source>
        <dbReference type="Pfam" id="PF01370"/>
    </source>
</evidence>
<feature type="domain" description="NAD-dependent epimerase/dehydratase" evidence="1">
    <location>
        <begin position="45"/>
        <end position="208"/>
    </location>
</feature>
<dbReference type="SUPFAM" id="SSF51735">
    <property type="entry name" value="NAD(P)-binding Rossmann-fold domains"/>
    <property type="match status" value="1"/>
</dbReference>
<dbReference type="RefSeq" id="WP_211852919.1">
    <property type="nucleotide sequence ID" value="NZ_JAAGBB010000013.1"/>
</dbReference>
<comment type="caution">
    <text evidence="2">The sequence shown here is derived from an EMBL/GenBank/DDBJ whole genome shotgun (WGS) entry which is preliminary data.</text>
</comment>
<reference evidence="3" key="1">
    <citation type="journal article" date="2021" name="Syst. Appl. Microbiol.">
        <title>Roseomonas hellenica sp. nov., isolated from roots of wild-growing Alkanna tinctoria.</title>
        <authorList>
            <person name="Rat A."/>
            <person name="Naranjo H.D."/>
            <person name="Lebbe L."/>
            <person name="Cnockaert M."/>
            <person name="Krigas N."/>
            <person name="Grigoriadou K."/>
            <person name="Maloupa E."/>
            <person name="Willems A."/>
        </authorList>
    </citation>
    <scope>NUCLEOTIDE SEQUENCE [LARGE SCALE GENOMIC DNA]</scope>
    <source>
        <strain evidence="3">LMG 31523</strain>
    </source>
</reference>
<gene>
    <name evidence="2" type="ORF">GXW71_12885</name>
</gene>
<dbReference type="InterPro" id="IPR001509">
    <property type="entry name" value="Epimerase_deHydtase"/>
</dbReference>
<organism evidence="2 3">
    <name type="scientific">Plastoroseomonas hellenica</name>
    <dbReference type="NCBI Taxonomy" id="2687306"/>
    <lineage>
        <taxon>Bacteria</taxon>
        <taxon>Pseudomonadati</taxon>
        <taxon>Pseudomonadota</taxon>
        <taxon>Alphaproteobacteria</taxon>
        <taxon>Acetobacterales</taxon>
        <taxon>Acetobacteraceae</taxon>
        <taxon>Plastoroseomonas</taxon>
    </lineage>
</organism>
<name>A0ABS5EY71_9PROT</name>
<dbReference type="Pfam" id="PF01370">
    <property type="entry name" value="Epimerase"/>
    <property type="match status" value="1"/>
</dbReference>
<sequence length="350" mass="37631">MTGSTDWLDAAALPERFADAEALDQFLARPSRALVEDLAALDGDILVLGVGGKMGPTLARLARNAAPGKRVFGVARFSEPGLKETLTRHGVETIACDLLDRDAIAALPQAANVILMAGRKFGAQGDQPLTWAMNVHVPALVAEAFRASRIVTFSTGCVYPFVPVSGQGSTEDSPLTPPGEYANSCIGRERMMSHFSARHGTPGRLFRLNYAIDLRYGVLFDIARAVRDGDPVDVTMGHVNVIWQGDANAQALRCLRQATVPASPLNVTGPETISVRWLAQVFGQRLGRAPVLTGEEAPTAWLNNATQAAGLFGYPVVPLARMIDWVADWVARAQPSYGKPTHFEVRDGAY</sequence>
<dbReference type="Gene3D" id="3.40.50.720">
    <property type="entry name" value="NAD(P)-binding Rossmann-like Domain"/>
    <property type="match status" value="1"/>
</dbReference>
<dbReference type="Proteomes" id="UP001196870">
    <property type="component" value="Unassembled WGS sequence"/>
</dbReference>
<proteinExistence type="predicted"/>